<feature type="compositionally biased region" description="Basic and acidic residues" evidence="1">
    <location>
        <begin position="65"/>
        <end position="75"/>
    </location>
</feature>
<evidence type="ECO:0000256" key="1">
    <source>
        <dbReference type="SAM" id="MobiDB-lite"/>
    </source>
</evidence>
<reference evidence="3 4" key="1">
    <citation type="journal article" date="2024" name="BMC Genomics">
        <title>Genome assembly of redclaw crayfish (Cherax quadricarinatus) provides insights into its immune adaptation and hypoxia tolerance.</title>
        <authorList>
            <person name="Liu Z."/>
            <person name="Zheng J."/>
            <person name="Li H."/>
            <person name="Fang K."/>
            <person name="Wang S."/>
            <person name="He J."/>
            <person name="Zhou D."/>
            <person name="Weng S."/>
            <person name="Chi M."/>
            <person name="Gu Z."/>
            <person name="He J."/>
            <person name="Li F."/>
            <person name="Wang M."/>
        </authorList>
    </citation>
    <scope>NUCLEOTIDE SEQUENCE [LARGE SCALE GENOMIC DNA]</scope>
    <source>
        <strain evidence="3">ZL_2023a</strain>
    </source>
</reference>
<keyword evidence="2" id="KW-0732">Signal</keyword>
<proteinExistence type="predicted"/>
<comment type="caution">
    <text evidence="3">The sequence shown here is derived from an EMBL/GenBank/DDBJ whole genome shotgun (WGS) entry which is preliminary data.</text>
</comment>
<keyword evidence="4" id="KW-1185">Reference proteome</keyword>
<feature type="chain" id="PRO_5043968107" evidence="2">
    <location>
        <begin position="19"/>
        <end position="330"/>
    </location>
</feature>
<feature type="compositionally biased region" description="Polar residues" evidence="1">
    <location>
        <begin position="318"/>
        <end position="330"/>
    </location>
</feature>
<sequence length="330" mass="36602">MKVLLFSSLLLLTVAVNAAPKALEVVQAPSDFEKEQPEDSWLLPTNHADQKPNLSEDSNTDQEPGEEHVSNKDQTPEEGQEESVKNQKPEGVGESSIETRRRLIEDYMSLQRDLMLIRRLLGLSLDTPRPRPVAFNPWSFPSFGPFFEDDNDNDTWFDTWGSNSSDSDSSDNDTTVIVPAGGFLGFPGIGFGFNRPIFPRFPLFPIEPSFPKVDDLPDNYDNSTHEVHVVNGSRVEVNTTTNKESGDGFQTFFHTEVIAIRPENEKNTTTTQTEENTGEEKPVKEEKLPSLPEADNEADVSENSSATVPEVGLKGETDTVTTTEADSILP</sequence>
<name>A0AAW0W8U8_CHEQU</name>
<gene>
    <name evidence="3" type="ORF">OTU49_010519</name>
</gene>
<evidence type="ECO:0000313" key="4">
    <source>
        <dbReference type="Proteomes" id="UP001445076"/>
    </source>
</evidence>
<dbReference type="EMBL" id="JARKIK010000081">
    <property type="protein sequence ID" value="KAK8725855.1"/>
    <property type="molecule type" value="Genomic_DNA"/>
</dbReference>
<evidence type="ECO:0000313" key="3">
    <source>
        <dbReference type="EMBL" id="KAK8725855.1"/>
    </source>
</evidence>
<evidence type="ECO:0000256" key="2">
    <source>
        <dbReference type="SAM" id="SignalP"/>
    </source>
</evidence>
<feature type="region of interest" description="Disordered" evidence="1">
    <location>
        <begin position="30"/>
        <end position="97"/>
    </location>
</feature>
<feature type="region of interest" description="Disordered" evidence="1">
    <location>
        <begin position="259"/>
        <end position="330"/>
    </location>
</feature>
<accession>A0AAW0W8U8</accession>
<feature type="signal peptide" evidence="2">
    <location>
        <begin position="1"/>
        <end position="18"/>
    </location>
</feature>
<dbReference type="Proteomes" id="UP001445076">
    <property type="component" value="Unassembled WGS sequence"/>
</dbReference>
<protein>
    <submittedName>
        <fullName evidence="3">Uncharacterized protein</fullName>
    </submittedName>
</protein>
<dbReference type="AlphaFoldDB" id="A0AAW0W8U8"/>
<organism evidence="3 4">
    <name type="scientific">Cherax quadricarinatus</name>
    <name type="common">Australian red claw crayfish</name>
    <dbReference type="NCBI Taxonomy" id="27406"/>
    <lineage>
        <taxon>Eukaryota</taxon>
        <taxon>Metazoa</taxon>
        <taxon>Ecdysozoa</taxon>
        <taxon>Arthropoda</taxon>
        <taxon>Crustacea</taxon>
        <taxon>Multicrustacea</taxon>
        <taxon>Malacostraca</taxon>
        <taxon>Eumalacostraca</taxon>
        <taxon>Eucarida</taxon>
        <taxon>Decapoda</taxon>
        <taxon>Pleocyemata</taxon>
        <taxon>Astacidea</taxon>
        <taxon>Parastacoidea</taxon>
        <taxon>Parastacidae</taxon>
        <taxon>Cherax</taxon>
    </lineage>
</organism>
<feature type="compositionally biased region" description="Basic and acidic residues" evidence="1">
    <location>
        <begin position="278"/>
        <end position="288"/>
    </location>
</feature>